<organism evidence="1 2">
    <name type="scientific">Dentiscutata heterogama</name>
    <dbReference type="NCBI Taxonomy" id="1316150"/>
    <lineage>
        <taxon>Eukaryota</taxon>
        <taxon>Fungi</taxon>
        <taxon>Fungi incertae sedis</taxon>
        <taxon>Mucoromycota</taxon>
        <taxon>Glomeromycotina</taxon>
        <taxon>Glomeromycetes</taxon>
        <taxon>Diversisporales</taxon>
        <taxon>Gigasporaceae</taxon>
        <taxon>Dentiscutata</taxon>
    </lineage>
</organism>
<reference evidence="1" key="1">
    <citation type="submission" date="2021-06" db="EMBL/GenBank/DDBJ databases">
        <authorList>
            <person name="Kallberg Y."/>
            <person name="Tangrot J."/>
            <person name="Rosling A."/>
        </authorList>
    </citation>
    <scope>NUCLEOTIDE SEQUENCE</scope>
    <source>
        <strain evidence="1">IL203A</strain>
    </source>
</reference>
<evidence type="ECO:0000313" key="2">
    <source>
        <dbReference type="Proteomes" id="UP000789702"/>
    </source>
</evidence>
<evidence type="ECO:0000313" key="1">
    <source>
        <dbReference type="EMBL" id="CAG8692536.1"/>
    </source>
</evidence>
<comment type="caution">
    <text evidence="1">The sequence shown here is derived from an EMBL/GenBank/DDBJ whole genome shotgun (WGS) entry which is preliminary data.</text>
</comment>
<dbReference type="EMBL" id="CAJVPU010024490">
    <property type="protein sequence ID" value="CAG8692536.1"/>
    <property type="molecule type" value="Genomic_DNA"/>
</dbReference>
<proteinExistence type="predicted"/>
<sequence length="709" mass="80704">YQHPITISTKLQITEFRVSTKNEESYVFPEIPLIKLESIGVSINYDKTANKKYEASLDGIFTLNDGTKLKLIIVKSKSDGNDAIFANVYSIENDCSVNISNVVDTLLQSDVNGDDKWSRRKPEDMKSPKFVVRPSSPEAYFYIHLFKKIVALYVTIEEIGNAMLLFKKLNTKSSTVMRILPSEKWGYVFALKTSQDFQFKDLFISSPIVFNIDKTLSLTLGNLVLVSYQDATFDHIKEELNNIIKELDKRVDDKQLDDIISIKLPSGREDVYKPTLKQGVSLYSEINYKSNYILLENFHATIIPESDSPEIKVALCLGTGALVGSEFRGAVKNLTLYSGLSFEMITFTYKPSVTEDEIPKLSIKGMLNFKDLFVLDTDFKVRGNLNISQNNSLFEVESKTMPSIINHLFKIWVKVMFSRNTEEIILEGKLLFSGGIFQVLSINISQKIGIMYILHTFINDTIEWPDFPDITFRSGKLYYSKKEINIGENFYAKGLYAKAHIDFFGVNDLEVIAKFNDEKNVELIYADKNSKINLGLVKLFKYKISLEINKNSIDIKGFLKLFDISFAGLHLNYDIETRSFKGKINIEEDKPVLGINNPAIIGCWSETNKFMITKWPCAFKLSWDAAEFARLIENASTNSCQIISGLELNETFIGKFAINLKQLETQNENFVYFSLEGNYSIIVESEADNNKPIEEIKISLSIQFDLINA</sequence>
<feature type="non-terminal residue" evidence="1">
    <location>
        <position position="1"/>
    </location>
</feature>
<accession>A0ACA9P5X2</accession>
<feature type="non-terminal residue" evidence="1">
    <location>
        <position position="709"/>
    </location>
</feature>
<name>A0ACA9P5X2_9GLOM</name>
<gene>
    <name evidence="1" type="ORF">DHETER_LOCUS11326</name>
</gene>
<keyword evidence="2" id="KW-1185">Reference proteome</keyword>
<dbReference type="Proteomes" id="UP000789702">
    <property type="component" value="Unassembled WGS sequence"/>
</dbReference>
<protein>
    <submittedName>
        <fullName evidence="1">327_t:CDS:1</fullName>
    </submittedName>
</protein>